<dbReference type="GO" id="GO:0004672">
    <property type="term" value="F:protein kinase activity"/>
    <property type="evidence" value="ECO:0007669"/>
    <property type="project" value="InterPro"/>
</dbReference>
<feature type="signal peptide" evidence="8">
    <location>
        <begin position="1"/>
        <end position="18"/>
    </location>
</feature>
<dbReference type="Proteomes" id="UP000243579">
    <property type="component" value="Unassembled WGS sequence"/>
</dbReference>
<evidence type="ECO:0000256" key="6">
    <source>
        <dbReference type="ARBA" id="ARBA00023180"/>
    </source>
</evidence>
<dbReference type="InterPro" id="IPR025875">
    <property type="entry name" value="Leu-rich_rpt_4"/>
</dbReference>
<reference evidence="10 11" key="1">
    <citation type="journal article" date="2014" name="Genome Biol. Evol.">
        <title>The secreted proteins of Achlya hypogyna and Thraustotheca clavata identify the ancestral oomycete secretome and reveal gene acquisitions by horizontal gene transfer.</title>
        <authorList>
            <person name="Misner I."/>
            <person name="Blouin N."/>
            <person name="Leonard G."/>
            <person name="Richards T.A."/>
            <person name="Lane C.E."/>
        </authorList>
    </citation>
    <scope>NUCLEOTIDE SEQUENCE [LARGE SCALE GENOMIC DNA]</scope>
    <source>
        <strain evidence="10 11">ATCC 48635</strain>
    </source>
</reference>
<evidence type="ECO:0000256" key="7">
    <source>
        <dbReference type="SAM" id="Phobius"/>
    </source>
</evidence>
<dbReference type="EMBL" id="JNBR01001471">
    <property type="protein sequence ID" value="OQR87030.1"/>
    <property type="molecule type" value="Genomic_DNA"/>
</dbReference>
<dbReference type="SUPFAM" id="SSF52058">
    <property type="entry name" value="L domain-like"/>
    <property type="match status" value="1"/>
</dbReference>
<evidence type="ECO:0000256" key="2">
    <source>
        <dbReference type="ARBA" id="ARBA00022614"/>
    </source>
</evidence>
<evidence type="ECO:0000256" key="1">
    <source>
        <dbReference type="ARBA" id="ARBA00004370"/>
    </source>
</evidence>
<evidence type="ECO:0000256" key="5">
    <source>
        <dbReference type="ARBA" id="ARBA00023136"/>
    </source>
</evidence>
<keyword evidence="6" id="KW-0325">Glycoprotein</keyword>
<dbReference type="SUPFAM" id="SSF56112">
    <property type="entry name" value="Protein kinase-like (PK-like)"/>
    <property type="match status" value="1"/>
</dbReference>
<dbReference type="PANTHER" id="PTHR45974:SF250">
    <property type="entry name" value="LEUCINE-RICH REPEAT-CONTAINING N-TERMINAL PLANT-TYPE DOMAIN-CONTAINING PROTEIN"/>
    <property type="match status" value="1"/>
</dbReference>
<dbReference type="PROSITE" id="PS50011">
    <property type="entry name" value="PROTEIN_KINASE_DOM"/>
    <property type="match status" value="1"/>
</dbReference>
<keyword evidence="7" id="KW-0812">Transmembrane</keyword>
<protein>
    <submittedName>
        <fullName evidence="10">Protein kinase</fullName>
    </submittedName>
</protein>
<dbReference type="OrthoDB" id="71280at2759"/>
<dbReference type="PROSITE" id="PS51450">
    <property type="entry name" value="LRR"/>
    <property type="match status" value="1"/>
</dbReference>
<accession>A0A1V9YMV5</accession>
<dbReference type="GO" id="GO:0016020">
    <property type="term" value="C:membrane"/>
    <property type="evidence" value="ECO:0007669"/>
    <property type="project" value="UniProtKB-SubCell"/>
</dbReference>
<keyword evidence="3 8" id="KW-0732">Signal</keyword>
<proteinExistence type="predicted"/>
<evidence type="ECO:0000256" key="4">
    <source>
        <dbReference type="ARBA" id="ARBA00022737"/>
    </source>
</evidence>
<feature type="domain" description="Protein kinase" evidence="9">
    <location>
        <begin position="303"/>
        <end position="528"/>
    </location>
</feature>
<organism evidence="10 11">
    <name type="scientific">Achlya hypogyna</name>
    <name type="common">Oomycete</name>
    <name type="synonym">Protoachlya hypogyna</name>
    <dbReference type="NCBI Taxonomy" id="1202772"/>
    <lineage>
        <taxon>Eukaryota</taxon>
        <taxon>Sar</taxon>
        <taxon>Stramenopiles</taxon>
        <taxon>Oomycota</taxon>
        <taxon>Saprolegniomycetes</taxon>
        <taxon>Saprolegniales</taxon>
        <taxon>Achlyaceae</taxon>
        <taxon>Achlya</taxon>
    </lineage>
</organism>
<dbReference type="InterPro" id="IPR001611">
    <property type="entry name" value="Leu-rich_rpt"/>
</dbReference>
<keyword evidence="7" id="KW-1133">Transmembrane helix</keyword>
<evidence type="ECO:0000313" key="10">
    <source>
        <dbReference type="EMBL" id="OQR87030.1"/>
    </source>
</evidence>
<dbReference type="InterPro" id="IPR011009">
    <property type="entry name" value="Kinase-like_dom_sf"/>
</dbReference>
<dbReference type="AlphaFoldDB" id="A0A1V9YMV5"/>
<feature type="transmembrane region" description="Helical" evidence="7">
    <location>
        <begin position="219"/>
        <end position="239"/>
    </location>
</feature>
<keyword evidence="4" id="KW-0677">Repeat</keyword>
<dbReference type="InterPro" id="IPR032675">
    <property type="entry name" value="LRR_dom_sf"/>
</dbReference>
<gene>
    <name evidence="10" type="ORF">ACHHYP_09620</name>
</gene>
<evidence type="ECO:0000313" key="11">
    <source>
        <dbReference type="Proteomes" id="UP000243579"/>
    </source>
</evidence>
<keyword evidence="5 7" id="KW-0472">Membrane</keyword>
<name>A0A1V9YMV5_ACHHY</name>
<comment type="subcellular location">
    <subcellularLocation>
        <location evidence="1">Membrane</location>
    </subcellularLocation>
</comment>
<feature type="chain" id="PRO_5012167251" evidence="8">
    <location>
        <begin position="19"/>
        <end position="528"/>
    </location>
</feature>
<comment type="caution">
    <text evidence="10">The sequence shown here is derived from an EMBL/GenBank/DDBJ whole genome shotgun (WGS) entry which is preliminary data.</text>
</comment>
<sequence>MRRAVLAVVCAIAAAAPGATLFGNGSVAFTNGTLLQLPMTDNVSVSYTGIEIIQGLPPSATSIDASNNNISVIYRALNTSVQRLNLSHNALISIDALTSLPALQSLDVSFNALNGFPSDKDFAQLETLIELNVARNAITELRLLSFPPQLAQLDVSHNPIAAFEVTEAVYTALLALPRLNLTNVSTTAQCFATTRLLQHVRVCVLDAASPGTAFLSTTYGVLLVVLCAVAIAALALVLVRRRYCRRPPPPLYYRDTRLSSNYSRVEDNIPVEYRISLSVSVDTTALVAQLAPLEPQRIQTSALKKLKLAAPPRTYTVYATRLGSERVDAKVLAPAASSAETRRRLAALVHEITVLATLSHPHVVGFIGFAASPSLLDLTLVTEPMVYGSVSAVLRDPELSRYLHWTSSNAMMTSKARMALEVASAVAYLHSQNIVHHEISLDNAWVSSKWHIKLGGLTHCTVGSDGRAASDVYLLGRFFQELDCDEDDPMPQYIQDLVTNCLLPNPDDRPTSESVAAVLLNALTSASS</sequence>
<dbReference type="Pfam" id="PF12799">
    <property type="entry name" value="LRR_4"/>
    <property type="match status" value="1"/>
</dbReference>
<evidence type="ECO:0000256" key="8">
    <source>
        <dbReference type="SAM" id="SignalP"/>
    </source>
</evidence>
<dbReference type="InterPro" id="IPR001245">
    <property type="entry name" value="Ser-Thr/Tyr_kinase_cat_dom"/>
</dbReference>
<keyword evidence="10" id="KW-0808">Transferase</keyword>
<dbReference type="InterPro" id="IPR000719">
    <property type="entry name" value="Prot_kinase_dom"/>
</dbReference>
<keyword evidence="2" id="KW-0433">Leucine-rich repeat</keyword>
<dbReference type="GO" id="GO:0005524">
    <property type="term" value="F:ATP binding"/>
    <property type="evidence" value="ECO:0007669"/>
    <property type="project" value="InterPro"/>
</dbReference>
<dbReference type="Gene3D" id="3.80.10.10">
    <property type="entry name" value="Ribonuclease Inhibitor"/>
    <property type="match status" value="1"/>
</dbReference>
<evidence type="ECO:0000259" key="9">
    <source>
        <dbReference type="PROSITE" id="PS50011"/>
    </source>
</evidence>
<evidence type="ECO:0000256" key="3">
    <source>
        <dbReference type="ARBA" id="ARBA00022729"/>
    </source>
</evidence>
<dbReference type="PANTHER" id="PTHR45974">
    <property type="entry name" value="RECEPTOR-LIKE PROTEIN 55"/>
    <property type="match status" value="1"/>
</dbReference>
<dbReference type="Pfam" id="PF07714">
    <property type="entry name" value="PK_Tyr_Ser-Thr"/>
    <property type="match status" value="1"/>
</dbReference>
<keyword evidence="10" id="KW-0418">Kinase</keyword>
<keyword evidence="11" id="KW-1185">Reference proteome</keyword>
<dbReference type="Gene3D" id="1.10.510.10">
    <property type="entry name" value="Transferase(Phosphotransferase) domain 1"/>
    <property type="match status" value="1"/>
</dbReference>